<dbReference type="InterPro" id="IPR052954">
    <property type="entry name" value="GPCR-Ligand_Int"/>
</dbReference>
<dbReference type="Gene3D" id="1.20.1070.10">
    <property type="entry name" value="Rhodopsin 7-helix transmembrane proteins"/>
    <property type="match status" value="1"/>
</dbReference>
<organism evidence="2 3">
    <name type="scientific">Ditylenchus dipsaci</name>
    <dbReference type="NCBI Taxonomy" id="166011"/>
    <lineage>
        <taxon>Eukaryota</taxon>
        <taxon>Metazoa</taxon>
        <taxon>Ecdysozoa</taxon>
        <taxon>Nematoda</taxon>
        <taxon>Chromadorea</taxon>
        <taxon>Rhabditida</taxon>
        <taxon>Tylenchina</taxon>
        <taxon>Tylenchomorpha</taxon>
        <taxon>Sphaerularioidea</taxon>
        <taxon>Anguinidae</taxon>
        <taxon>Anguininae</taxon>
        <taxon>Ditylenchus</taxon>
    </lineage>
</organism>
<dbReference type="PANTHER" id="PTHR46641">
    <property type="entry name" value="FMRFAMIDE RECEPTOR-RELATED"/>
    <property type="match status" value="1"/>
</dbReference>
<feature type="transmembrane region" description="Helical" evidence="1">
    <location>
        <begin position="379"/>
        <end position="405"/>
    </location>
</feature>
<reference evidence="3" key="1">
    <citation type="submission" date="2022-11" db="UniProtKB">
        <authorList>
            <consortium name="WormBaseParasite"/>
        </authorList>
    </citation>
    <scope>IDENTIFICATION</scope>
</reference>
<protein>
    <submittedName>
        <fullName evidence="3">G protein-coupled receptor</fullName>
    </submittedName>
</protein>
<keyword evidence="1" id="KW-0812">Transmembrane</keyword>
<keyword evidence="1" id="KW-1133">Transmembrane helix</keyword>
<dbReference type="AlphaFoldDB" id="A0A915DHD1"/>
<evidence type="ECO:0000256" key="1">
    <source>
        <dbReference type="SAM" id="Phobius"/>
    </source>
</evidence>
<dbReference type="PANTHER" id="PTHR46641:SF5">
    <property type="entry name" value="NEUROPEPTIDE RECEPTOR FAMILY"/>
    <property type="match status" value="1"/>
</dbReference>
<feature type="transmembrane region" description="Helical" evidence="1">
    <location>
        <begin position="151"/>
        <end position="174"/>
    </location>
</feature>
<evidence type="ECO:0000313" key="2">
    <source>
        <dbReference type="Proteomes" id="UP000887574"/>
    </source>
</evidence>
<feature type="transmembrane region" description="Helical" evidence="1">
    <location>
        <begin position="111"/>
        <end position="131"/>
    </location>
</feature>
<dbReference type="Proteomes" id="UP000887574">
    <property type="component" value="Unplaced"/>
</dbReference>
<keyword evidence="2" id="KW-1185">Reference proteome</keyword>
<accession>A0A915DHD1</accession>
<feature type="transmembrane region" description="Helical" evidence="1">
    <location>
        <begin position="231"/>
        <end position="254"/>
    </location>
</feature>
<feature type="transmembrane region" description="Helical" evidence="1">
    <location>
        <begin position="349"/>
        <end position="367"/>
    </location>
</feature>
<keyword evidence="1" id="KW-0472">Membrane</keyword>
<name>A0A915DHD1_9BILA</name>
<evidence type="ECO:0000313" key="3">
    <source>
        <dbReference type="WBParaSite" id="jg1927"/>
    </source>
</evidence>
<dbReference type="WBParaSite" id="jg1927">
    <property type="protein sequence ID" value="jg1927"/>
    <property type="gene ID" value="jg1927"/>
</dbReference>
<proteinExistence type="predicted"/>
<sequence>MQTRHLSRNHLNQNYNNLEHLLTTTTATIFSGAQANTASSMLQHHQLFPLLHNCTYRYDQSAEDDQLIGTVSLYMDGPLTLLGALLAFIGCHFAVKFLATAGLNKDLTAALYALCLCDAFLIFMVVLYHSIEATGILITGQNVMWNEQDVVLYTHGIVSSATTASTLLVVFITFQRFLVVMFPMRYARNKAMDTPVRRVSSLEDLEVSNGLLTRTVSKKFFHRKSPSLRKLIRPFIFPVFVVAFALVINSTVFFEFELVDCFNYVEQRISTHLYPTVLRQSQTYNVLRTVIMMTTQTVGPISTISLLTCITEYKVHASLKARRSLFEAQHRRRSIVLVEELREKLSRTVAIFIAVKFLILRSLPIFFDIYETFYGIESFGIVLSILVRISDFGVVLNAAPIHWLISARLSRQSREIPSSNGLYSTRHLSNPPSPLTLCKTRPVVELAPAFNDTPAKAQN</sequence>